<reference evidence="6 7" key="1">
    <citation type="submission" date="2021-07" db="EMBL/GenBank/DDBJ databases">
        <authorList>
            <person name="Palmer J.M."/>
        </authorList>
    </citation>
    <scope>NUCLEOTIDE SEQUENCE [LARGE SCALE GENOMIC DNA]</scope>
    <source>
        <strain evidence="6 7">AT_MEX2019</strain>
        <tissue evidence="6">Muscle</tissue>
    </source>
</reference>
<keyword evidence="2" id="KW-0964">Secreted</keyword>
<evidence type="ECO:0000256" key="4">
    <source>
        <dbReference type="ARBA" id="ARBA00023180"/>
    </source>
</evidence>
<name>A0ABU7AHY0_9TELE</name>
<sequence>MFALCVIVLFCWASVSHSAPTPCENLIRPVESLSFHDVKGSWALVSVSAADPNYLEKQKLSDSGRAFFANYTDRPEISFTRISNVGDSCQYMRTNITLEGSGFVDPQLNITMTLLRRSCPDCIVVRLDKIPGQPLRLYLFSRRRAVEAKEMEEFKAQAECLSLSEHHVMDPTKELCPEQISRHAAAPTEATTEAQKCRPCKFDMHVLGRSVLGPPLSSEQRRNIIC</sequence>
<evidence type="ECO:0000256" key="2">
    <source>
        <dbReference type="ARBA" id="ARBA00022525"/>
    </source>
</evidence>
<keyword evidence="7" id="KW-1185">Reference proteome</keyword>
<dbReference type="PANTHER" id="PTHR11967:SF2">
    <property type="entry name" value="ALPHA-1-ACID GLYCOPROTEIN 1"/>
    <property type="match status" value="1"/>
</dbReference>
<accession>A0ABU7AHY0</accession>
<evidence type="ECO:0000256" key="5">
    <source>
        <dbReference type="SAM" id="SignalP"/>
    </source>
</evidence>
<evidence type="ECO:0000313" key="7">
    <source>
        <dbReference type="Proteomes" id="UP001345963"/>
    </source>
</evidence>
<evidence type="ECO:0000313" key="6">
    <source>
        <dbReference type="EMBL" id="MED6236985.1"/>
    </source>
</evidence>
<dbReference type="InterPro" id="IPR012674">
    <property type="entry name" value="Calycin"/>
</dbReference>
<dbReference type="Gene3D" id="2.40.128.20">
    <property type="match status" value="1"/>
</dbReference>
<gene>
    <name evidence="6" type="ORF">ATANTOWER_017098</name>
</gene>
<evidence type="ECO:0000256" key="1">
    <source>
        <dbReference type="ARBA" id="ARBA00004613"/>
    </source>
</evidence>
<feature type="signal peptide" evidence="5">
    <location>
        <begin position="1"/>
        <end position="18"/>
    </location>
</feature>
<dbReference type="Proteomes" id="UP001345963">
    <property type="component" value="Unassembled WGS sequence"/>
</dbReference>
<protein>
    <recommendedName>
        <fullName evidence="8">Apolipoprotein M</fullName>
    </recommendedName>
</protein>
<evidence type="ECO:0008006" key="8">
    <source>
        <dbReference type="Google" id="ProtNLM"/>
    </source>
</evidence>
<evidence type="ECO:0000256" key="3">
    <source>
        <dbReference type="ARBA" id="ARBA00022729"/>
    </source>
</evidence>
<keyword evidence="3 5" id="KW-0732">Signal</keyword>
<keyword evidence="4" id="KW-0325">Glycoprotein</keyword>
<comment type="caution">
    <text evidence="6">The sequence shown here is derived from an EMBL/GenBank/DDBJ whole genome shotgun (WGS) entry which is preliminary data.</text>
</comment>
<proteinExistence type="predicted"/>
<feature type="chain" id="PRO_5046276078" description="Apolipoprotein M" evidence="5">
    <location>
        <begin position="19"/>
        <end position="226"/>
    </location>
</feature>
<dbReference type="SUPFAM" id="SSF50814">
    <property type="entry name" value="Lipocalins"/>
    <property type="match status" value="1"/>
</dbReference>
<dbReference type="EMBL" id="JAHUTI010013372">
    <property type="protein sequence ID" value="MED6236985.1"/>
    <property type="molecule type" value="Genomic_DNA"/>
</dbReference>
<organism evidence="6 7">
    <name type="scientific">Ataeniobius toweri</name>
    <dbReference type="NCBI Taxonomy" id="208326"/>
    <lineage>
        <taxon>Eukaryota</taxon>
        <taxon>Metazoa</taxon>
        <taxon>Chordata</taxon>
        <taxon>Craniata</taxon>
        <taxon>Vertebrata</taxon>
        <taxon>Euteleostomi</taxon>
        <taxon>Actinopterygii</taxon>
        <taxon>Neopterygii</taxon>
        <taxon>Teleostei</taxon>
        <taxon>Neoteleostei</taxon>
        <taxon>Acanthomorphata</taxon>
        <taxon>Ovalentaria</taxon>
        <taxon>Atherinomorphae</taxon>
        <taxon>Cyprinodontiformes</taxon>
        <taxon>Goodeidae</taxon>
        <taxon>Ataeniobius</taxon>
    </lineage>
</organism>
<comment type="subcellular location">
    <subcellularLocation>
        <location evidence="1">Secreted</location>
    </subcellularLocation>
</comment>
<dbReference type="PANTHER" id="PTHR11967">
    <property type="entry name" value="ALPHA-1-ACID GLYCOPROTEIN"/>
    <property type="match status" value="1"/>
</dbReference>